<feature type="non-terminal residue" evidence="1">
    <location>
        <position position="81"/>
    </location>
</feature>
<feature type="non-terminal residue" evidence="1">
    <location>
        <position position="1"/>
    </location>
</feature>
<reference evidence="1" key="1">
    <citation type="submission" date="2014-07" db="EMBL/GenBank/DDBJ databases">
        <title>Identification of a novel salt tolerance gene in wild soybean by whole-genome sequencing.</title>
        <authorList>
            <person name="Lam H.-M."/>
            <person name="Qi X."/>
            <person name="Li M.-W."/>
            <person name="Liu X."/>
            <person name="Xie M."/>
            <person name="Ni M."/>
            <person name="Xu X."/>
        </authorList>
    </citation>
    <scope>NUCLEOTIDE SEQUENCE [LARGE SCALE GENOMIC DNA]</scope>
    <source>
        <tissue evidence="1">Root</tissue>
    </source>
</reference>
<name>A0A0B2SGS2_GLYSO</name>
<proteinExistence type="predicted"/>
<evidence type="ECO:0008006" key="2">
    <source>
        <dbReference type="Google" id="ProtNLM"/>
    </source>
</evidence>
<evidence type="ECO:0000313" key="1">
    <source>
        <dbReference type="EMBL" id="KHN44028.1"/>
    </source>
</evidence>
<accession>A0A0B2SGS2</accession>
<sequence>FIESIFNEYDIISIKSTPLLSLQEDDNMVWKYTSHGAYSVRSAYHCIMDNTLKVDHLKAVGDWKVIWSLNVPPKITQFLWR</sequence>
<dbReference type="Proteomes" id="UP000053555">
    <property type="component" value="Unassembled WGS sequence"/>
</dbReference>
<organism evidence="1">
    <name type="scientific">Glycine soja</name>
    <name type="common">Wild soybean</name>
    <dbReference type="NCBI Taxonomy" id="3848"/>
    <lineage>
        <taxon>Eukaryota</taxon>
        <taxon>Viridiplantae</taxon>
        <taxon>Streptophyta</taxon>
        <taxon>Embryophyta</taxon>
        <taxon>Tracheophyta</taxon>
        <taxon>Spermatophyta</taxon>
        <taxon>Magnoliopsida</taxon>
        <taxon>eudicotyledons</taxon>
        <taxon>Gunneridae</taxon>
        <taxon>Pentapetalae</taxon>
        <taxon>rosids</taxon>
        <taxon>fabids</taxon>
        <taxon>Fabales</taxon>
        <taxon>Fabaceae</taxon>
        <taxon>Papilionoideae</taxon>
        <taxon>50 kb inversion clade</taxon>
        <taxon>NPAAA clade</taxon>
        <taxon>indigoferoid/millettioid clade</taxon>
        <taxon>Phaseoleae</taxon>
        <taxon>Glycine</taxon>
        <taxon>Glycine subgen. Soja</taxon>
    </lineage>
</organism>
<protein>
    <recommendedName>
        <fullName evidence="2">Reverse transcriptase zinc-binding domain-containing protein</fullName>
    </recommendedName>
</protein>
<gene>
    <name evidence="1" type="ORF">glysoja_037883</name>
</gene>
<dbReference type="EMBL" id="KN643443">
    <property type="protein sequence ID" value="KHN44028.1"/>
    <property type="molecule type" value="Genomic_DNA"/>
</dbReference>
<dbReference type="AlphaFoldDB" id="A0A0B2SGS2"/>